<dbReference type="InterPro" id="IPR041635">
    <property type="entry name" value="Type_ISP_LLaBIII_C"/>
</dbReference>
<keyword evidence="5" id="KW-0347">Helicase</keyword>
<feature type="domain" description="Helicase ATP-binding" evidence="3">
    <location>
        <begin position="181"/>
        <end position="391"/>
    </location>
</feature>
<dbReference type="Gene3D" id="3.40.50.150">
    <property type="entry name" value="Vaccinia Virus protein VP39"/>
    <property type="match status" value="1"/>
</dbReference>
<evidence type="ECO:0000259" key="4">
    <source>
        <dbReference type="PROSITE" id="PS51194"/>
    </source>
</evidence>
<dbReference type="Pfam" id="PF00271">
    <property type="entry name" value="Helicase_C"/>
    <property type="match status" value="1"/>
</dbReference>
<dbReference type="SUPFAM" id="SSF52980">
    <property type="entry name" value="Restriction endonuclease-like"/>
    <property type="match status" value="1"/>
</dbReference>
<keyword evidence="5" id="KW-0378">Hydrolase</keyword>
<dbReference type="Pfam" id="PF02384">
    <property type="entry name" value="N6_Mtase"/>
    <property type="match status" value="1"/>
</dbReference>
<sequence length="1628" mass="181439">MPVTVHDVISSIREQSRNNHERGSRFERLMVSYLQSDPQFSRRFTRVHRWADWPEAPSKQDHGIDLVAETVDGGYCAIQCKFYEGTHRLQKDDIDSFFTASGKEPFTQRLIVSTTDTWGRAAEEALCGQQIPVTRLGLGEIAQSPVSWDQVWPTIDTEVVLQPLPLHEPLPHQRAAVDDVLTGFARHDRGKLVMACGTGKTFTSLKIAEELAADLESKDRRHTTTRVLFLVPSIALLSQSLREWSAQCRTSMRAFAVCSDAKVGRRSSADDLQDLRSHDLALPATTDASVLLDQVKRSFSGERLQVVFSTYQSLGTVHTAQKLGLGNFDLVICDEAHRTTGVTRSGEEASSFVKVHDREYLKADRRLYMTATPRLFDDNSKSSAKSNNAVLCSMDDEEVYGPEFHRLGFGRAVEEGLLTDYKVLILNVDEAFLANALQSQLSEDGELKLDDAAKVIGCWNGLAKKIGKAPAGQSFEPGEPPMRRAVAFARTIAESKKLADKFAQVVDGVNAQADEQSRSGLRCEVEHVDGSYNALERNRLLDWLKADAGDDTCRILSNARCLSEGIDVPALDAVLFLHPRKSVVDVVQSVGRVMRRAESKKFGYIILPVGVPTDVSPAKALGDNKRYKAVWQVLQALRAHDDRFNATINKINLNRNKPDNIMVGTVTAEDFDGLRESVGGDSGQSTGEGSDSATAVVADGFQQQVLDYDWGALREAIYTRIVDKVGERHYWADWARDIAEIAERHVARIRAATADVESEKGRAFAGFVEELQANLNPGVDRDRAADMLAQHMITKPVFDALFKDYDFAGHNPVSLAMEKMLTALEDEFIGSEAETLEGFYASVRKRAEGIDNHEGRQQVITELYENFFKKALPKTAEAFGIVYTPVEIVDFILRITNQALDKHFDSNLSNEGVHVIDPFTGTGTFLVRLLQLGLIRPDDLLRKYTQELHANEIVLLAYYIAAVNIEAAFHQQWEGRGGAKNGGEKEYLPFEGIVLADTFQLSEERDTIPGTLLGANSDRARRQLEQNIRVVIGNPPYSSGQTSQNDNNQNQSYEKLDARIAETYAAGSTAQNKNSLYDSYIRAIRWASDRIEDGGVVCYVTNGGYIDGNTASGLRKSLVSEFDYIYCLNLRGNARTAGEQRRKEAGNVFGSGSRNTVAVLLLVKNGQGNGQGRLVYHSVADYLSRSEKLNIVAAGGLDTITWQEIAPSSEGDWINQRDERFRCFSPIGDRDSSRGIFAAYSRGLASGRDAWVYNFSEAKLRGNVERMIGFYNSQVDGFREYCEEKGIREPSNDDVVKFIDYDSAKISWNRADKIGVKRGRFRAFGLASVMFGTYRPFVKQRVYFSRGMNDMVYALPVVFPVSGERNFGFYNVGSGSAVPFSVLMMDALPDLHVTGAGSGGQFFPRYTYRESAGDNLFSSQDEGLQQVDNITDFALADFRKIYGSDVTKDDIFYYTYGLLHSEDYRTQFAADLKKSLPRIPKVAGFREFVDAGRNLAVLHIGYETVQPYPLERTITGPTPAPAREVYRVQKMKFADKSDRSTIVYNSRVTVSGIPERAYRYQLGARSAVEWVMDRYQVKTDEASGIVNDPNDWSDDPRYIIDLLGRIVTVSLETVDIVESLPPLEILED</sequence>
<dbReference type="InterPro" id="IPR003356">
    <property type="entry name" value="DNA_methylase_A-5"/>
</dbReference>
<organism evidence="5 6">
    <name type="scientific">Nocardiopsis algeriensis</name>
    <dbReference type="NCBI Taxonomy" id="1478215"/>
    <lineage>
        <taxon>Bacteria</taxon>
        <taxon>Bacillati</taxon>
        <taxon>Actinomycetota</taxon>
        <taxon>Actinomycetes</taxon>
        <taxon>Streptosporangiales</taxon>
        <taxon>Nocardiopsidaceae</taxon>
        <taxon>Nocardiopsis</taxon>
    </lineage>
</organism>
<dbReference type="InterPro" id="IPR039442">
    <property type="entry name" value="Mrr-like_dom"/>
</dbReference>
<evidence type="ECO:0000256" key="1">
    <source>
        <dbReference type="ARBA" id="ARBA00022747"/>
    </source>
</evidence>
<feature type="domain" description="Helicase C-terminal" evidence="4">
    <location>
        <begin position="470"/>
        <end position="652"/>
    </location>
</feature>
<dbReference type="PANTHER" id="PTHR47396:SF1">
    <property type="entry name" value="ATP-DEPENDENT HELICASE IRC3-RELATED"/>
    <property type="match status" value="1"/>
</dbReference>
<dbReference type="InterPro" id="IPR029063">
    <property type="entry name" value="SAM-dependent_MTases_sf"/>
</dbReference>
<dbReference type="InterPro" id="IPR006935">
    <property type="entry name" value="Helicase/UvrB_N"/>
</dbReference>
<name>A0A841IUR2_9ACTN</name>
<keyword evidence="1" id="KW-0680">Restriction system</keyword>
<dbReference type="InterPro" id="IPR014001">
    <property type="entry name" value="Helicase_ATP-bd"/>
</dbReference>
<dbReference type="GO" id="GO:0032259">
    <property type="term" value="P:methylation"/>
    <property type="evidence" value="ECO:0007669"/>
    <property type="project" value="InterPro"/>
</dbReference>
<dbReference type="SMART" id="SM00487">
    <property type="entry name" value="DEXDc"/>
    <property type="match status" value="1"/>
</dbReference>
<dbReference type="InterPro" id="IPR011335">
    <property type="entry name" value="Restrct_endonuc-II-like"/>
</dbReference>
<dbReference type="SUPFAM" id="SSF52540">
    <property type="entry name" value="P-loop containing nucleoside triphosphate hydrolases"/>
    <property type="match status" value="1"/>
</dbReference>
<keyword evidence="6" id="KW-1185">Reference proteome</keyword>
<comment type="caution">
    <text evidence="5">The sequence shown here is derived from an EMBL/GenBank/DDBJ whole genome shotgun (WGS) entry which is preliminary data.</text>
</comment>
<dbReference type="Pfam" id="PF13156">
    <property type="entry name" value="Mrr_cat_2"/>
    <property type="match status" value="1"/>
</dbReference>
<dbReference type="InterPro" id="IPR027417">
    <property type="entry name" value="P-loop_NTPase"/>
</dbReference>
<protein>
    <submittedName>
        <fullName evidence="5">Putative helicase</fullName>
    </submittedName>
</protein>
<gene>
    <name evidence="5" type="ORF">FHS13_002237</name>
</gene>
<keyword evidence="5" id="KW-0547">Nucleotide-binding</keyword>
<dbReference type="InterPro" id="IPR002052">
    <property type="entry name" value="DNA_methylase_N6_adenine_CS"/>
</dbReference>
<dbReference type="GO" id="GO:0008170">
    <property type="term" value="F:N-methyltransferase activity"/>
    <property type="evidence" value="ECO:0007669"/>
    <property type="project" value="InterPro"/>
</dbReference>
<evidence type="ECO:0000313" key="5">
    <source>
        <dbReference type="EMBL" id="MBB6120285.1"/>
    </source>
</evidence>
<dbReference type="PANTHER" id="PTHR47396">
    <property type="entry name" value="TYPE I RESTRICTION ENZYME ECOKI R PROTEIN"/>
    <property type="match status" value="1"/>
</dbReference>
<dbReference type="GO" id="GO:0016787">
    <property type="term" value="F:hydrolase activity"/>
    <property type="evidence" value="ECO:0007669"/>
    <property type="project" value="InterPro"/>
</dbReference>
<accession>A0A841IUR2</accession>
<dbReference type="RefSeq" id="WP_343064983.1">
    <property type="nucleotide sequence ID" value="NZ_JACHJO010000006.1"/>
</dbReference>
<dbReference type="GO" id="GO:0009307">
    <property type="term" value="P:DNA restriction-modification system"/>
    <property type="evidence" value="ECO:0007669"/>
    <property type="project" value="UniProtKB-KW"/>
</dbReference>
<dbReference type="PROSITE" id="PS00092">
    <property type="entry name" value="N6_MTASE"/>
    <property type="match status" value="1"/>
</dbReference>
<dbReference type="GO" id="GO:0003677">
    <property type="term" value="F:DNA binding"/>
    <property type="evidence" value="ECO:0007669"/>
    <property type="project" value="InterPro"/>
</dbReference>
<evidence type="ECO:0000259" key="3">
    <source>
        <dbReference type="PROSITE" id="PS51192"/>
    </source>
</evidence>
<evidence type="ECO:0000313" key="6">
    <source>
        <dbReference type="Proteomes" id="UP000536604"/>
    </source>
</evidence>
<dbReference type="CDD" id="cd22333">
    <property type="entry name" value="LlaBIII_nuclease-like"/>
    <property type="match status" value="1"/>
</dbReference>
<dbReference type="Pfam" id="PF18135">
    <property type="entry name" value="Type_ISP_C"/>
    <property type="match status" value="1"/>
</dbReference>
<dbReference type="EMBL" id="JACHJO010000006">
    <property type="protein sequence ID" value="MBB6120285.1"/>
    <property type="molecule type" value="Genomic_DNA"/>
</dbReference>
<dbReference type="GO" id="GO:0004386">
    <property type="term" value="F:helicase activity"/>
    <property type="evidence" value="ECO:0007669"/>
    <property type="project" value="UniProtKB-KW"/>
</dbReference>
<dbReference type="Proteomes" id="UP000536604">
    <property type="component" value="Unassembled WGS sequence"/>
</dbReference>
<dbReference type="SMART" id="SM00490">
    <property type="entry name" value="HELICc"/>
    <property type="match status" value="1"/>
</dbReference>
<evidence type="ECO:0000256" key="2">
    <source>
        <dbReference type="SAM" id="MobiDB-lite"/>
    </source>
</evidence>
<dbReference type="InterPro" id="IPR053980">
    <property type="entry name" value="ISP_coupler"/>
</dbReference>
<dbReference type="PRINTS" id="PR00507">
    <property type="entry name" value="N12N6MTFRASE"/>
</dbReference>
<dbReference type="InterPro" id="IPR001650">
    <property type="entry name" value="Helicase_C-like"/>
</dbReference>
<dbReference type="Gene3D" id="3.40.50.300">
    <property type="entry name" value="P-loop containing nucleotide triphosphate hydrolases"/>
    <property type="match status" value="2"/>
</dbReference>
<keyword evidence="5" id="KW-0067">ATP-binding</keyword>
<feature type="region of interest" description="Disordered" evidence="2">
    <location>
        <begin position="1"/>
        <end position="21"/>
    </location>
</feature>
<dbReference type="GO" id="GO:0005829">
    <property type="term" value="C:cytosol"/>
    <property type="evidence" value="ECO:0007669"/>
    <property type="project" value="TreeGrafter"/>
</dbReference>
<dbReference type="GO" id="GO:0005524">
    <property type="term" value="F:ATP binding"/>
    <property type="evidence" value="ECO:0007669"/>
    <property type="project" value="InterPro"/>
</dbReference>
<dbReference type="SUPFAM" id="SSF53335">
    <property type="entry name" value="S-adenosyl-L-methionine-dependent methyltransferases"/>
    <property type="match status" value="1"/>
</dbReference>
<dbReference type="PROSITE" id="PS51194">
    <property type="entry name" value="HELICASE_CTER"/>
    <property type="match status" value="1"/>
</dbReference>
<dbReference type="Pfam" id="PF22240">
    <property type="entry name" value="ISP_coupler"/>
    <property type="match status" value="1"/>
</dbReference>
<proteinExistence type="predicted"/>
<reference evidence="5 6" key="1">
    <citation type="submission" date="2020-08" db="EMBL/GenBank/DDBJ databases">
        <title>Genomic Encyclopedia of Type Strains, Phase III (KMG-III): the genomes of soil and plant-associated and newly described type strains.</title>
        <authorList>
            <person name="Whitman W."/>
        </authorList>
    </citation>
    <scope>NUCLEOTIDE SEQUENCE [LARGE SCALE GENOMIC DNA]</scope>
    <source>
        <strain evidence="5 6">CECT 8712</strain>
    </source>
</reference>
<dbReference type="Pfam" id="PF04851">
    <property type="entry name" value="ResIII"/>
    <property type="match status" value="1"/>
</dbReference>
<dbReference type="InterPro" id="IPR050742">
    <property type="entry name" value="Helicase_Restrict-Modif_Enz"/>
</dbReference>
<dbReference type="PROSITE" id="PS51192">
    <property type="entry name" value="HELICASE_ATP_BIND_1"/>
    <property type="match status" value="1"/>
</dbReference>